<keyword evidence="5" id="KW-0997">Cell inner membrane</keyword>
<dbReference type="InterPro" id="IPR038107">
    <property type="entry name" value="Glycos_transf_N_sf"/>
</dbReference>
<dbReference type="Gene3D" id="3.40.50.2000">
    <property type="entry name" value="Glycogen Phosphorylase B"/>
    <property type="match status" value="1"/>
</dbReference>
<dbReference type="GO" id="GO:0030313">
    <property type="term" value="C:cell envelope"/>
    <property type="evidence" value="ECO:0007669"/>
    <property type="project" value="UniProtKB-SubCell"/>
</dbReference>
<dbReference type="InterPro" id="IPR001296">
    <property type="entry name" value="Glyco_trans_1"/>
</dbReference>
<comment type="function">
    <text evidence="11">Involved in lipopolysaccharide (LPS) biosynthesis. Catalyzes the transfer of 3-deoxy-D-manno-octulosonate (Kdo) residue(s) from CMP-Kdo to lipid IV(A), the tetraacyldisaccharide-1,4'-bisphosphate precursor of lipid A.</text>
</comment>
<feature type="domain" description="Glycosyl transferase family 1" evidence="12">
    <location>
        <begin position="297"/>
        <end position="397"/>
    </location>
</feature>
<reference evidence="15" key="1">
    <citation type="submission" date="2015-06" db="EMBL/GenBank/DDBJ databases">
        <authorList>
            <person name="Lim Y.L."/>
            <person name="Ee R."/>
            <person name="Yong D."/>
            <person name="How K.Y."/>
            <person name="Yin W.F."/>
            <person name="Chan K.G."/>
        </authorList>
    </citation>
    <scope>NUCLEOTIDE SEQUENCE [LARGE SCALE GENOMIC DNA]</scope>
    <source>
        <strain evidence="15">DSM 25325</strain>
    </source>
</reference>
<dbReference type="AlphaFoldDB" id="A0A0G3EPX3"/>
<dbReference type="STRING" id="445709.ABW99_13115"/>
<keyword evidence="5" id="KW-0472">Membrane</keyword>
<dbReference type="EMBL" id="CP011568">
    <property type="protein sequence ID" value="AKJ69005.1"/>
    <property type="molecule type" value="Genomic_DNA"/>
</dbReference>
<comment type="subcellular location">
    <subcellularLocation>
        <location evidence="1">Cell envelope</location>
    </subcellularLocation>
    <subcellularLocation>
        <location evidence="11">Cell membrane</location>
    </subcellularLocation>
</comment>
<dbReference type="KEGG" id="ptx:ABW99_13115"/>
<accession>A0A0G3EPX3</accession>
<dbReference type="GO" id="GO:0043842">
    <property type="term" value="F:Kdo transferase activity"/>
    <property type="evidence" value="ECO:0007669"/>
    <property type="project" value="UniProtKB-EC"/>
</dbReference>
<dbReference type="PANTHER" id="PTHR42755">
    <property type="entry name" value="3-DEOXY-MANNO-OCTULOSONATE CYTIDYLYLTRANSFERASE"/>
    <property type="match status" value="1"/>
</dbReference>
<comment type="similarity">
    <text evidence="11">Belongs to the glycosyltransferase group 1 family.</text>
</comment>
<feature type="site" description="Transition state stabilizer" evidence="10">
    <location>
        <position position="210"/>
    </location>
</feature>
<comment type="pathway">
    <text evidence="2 11">Bacterial outer membrane biogenesis; LPS core biosynthesis.</text>
</comment>
<evidence type="ECO:0000256" key="1">
    <source>
        <dbReference type="ARBA" id="ARBA00004196"/>
    </source>
</evidence>
<dbReference type="FunFam" id="3.40.50.11720:FF:000001">
    <property type="entry name" value="3-deoxy-D-manno-octulosonic acid transferase"/>
    <property type="match status" value="1"/>
</dbReference>
<evidence type="ECO:0000256" key="8">
    <source>
        <dbReference type="ARBA" id="ARBA00049183"/>
    </source>
</evidence>
<dbReference type="OrthoDB" id="9789797at2"/>
<dbReference type="SUPFAM" id="SSF53756">
    <property type="entry name" value="UDP-Glycosyltransferase/glycogen phosphorylase"/>
    <property type="match status" value="1"/>
</dbReference>
<proteinExistence type="inferred from homology"/>
<dbReference type="GO" id="GO:0005886">
    <property type="term" value="C:plasma membrane"/>
    <property type="evidence" value="ECO:0007669"/>
    <property type="project" value="UniProtKB-SubCell"/>
</dbReference>
<feature type="active site" description="Proton acceptor" evidence="9">
    <location>
        <position position="64"/>
    </location>
</feature>
<dbReference type="Pfam" id="PF04413">
    <property type="entry name" value="Glycos_transf_N"/>
    <property type="match status" value="1"/>
</dbReference>
<evidence type="ECO:0000313" key="14">
    <source>
        <dbReference type="EMBL" id="AKJ69005.1"/>
    </source>
</evidence>
<dbReference type="InterPro" id="IPR007507">
    <property type="entry name" value="Glycos_transf_N"/>
</dbReference>
<evidence type="ECO:0000259" key="13">
    <source>
        <dbReference type="Pfam" id="PF04413"/>
    </source>
</evidence>
<dbReference type="GO" id="GO:0009244">
    <property type="term" value="P:lipopolysaccharide core region biosynthetic process"/>
    <property type="evidence" value="ECO:0007669"/>
    <property type="project" value="UniProtKB-UniRule"/>
</dbReference>
<evidence type="ECO:0000313" key="15">
    <source>
        <dbReference type="Proteomes" id="UP000036700"/>
    </source>
</evidence>
<evidence type="ECO:0000256" key="2">
    <source>
        <dbReference type="ARBA" id="ARBA00004713"/>
    </source>
</evidence>
<keyword evidence="6 11" id="KW-0808">Transferase</keyword>
<gene>
    <name evidence="14" type="ORF">ABW99_13115</name>
</gene>
<dbReference type="GO" id="GO:0009245">
    <property type="term" value="P:lipid A biosynthetic process"/>
    <property type="evidence" value="ECO:0007669"/>
    <property type="project" value="TreeGrafter"/>
</dbReference>
<evidence type="ECO:0000256" key="6">
    <source>
        <dbReference type="ARBA" id="ARBA00022679"/>
    </source>
</evidence>
<evidence type="ECO:0000256" key="4">
    <source>
        <dbReference type="ARBA" id="ARBA00019077"/>
    </source>
</evidence>
<keyword evidence="11" id="KW-0448">Lipopolysaccharide biosynthesis</keyword>
<sequence>MLRALYSALWWLIAPLAVVRLLWRSRREIGYRQHIGERFGWYGEAAAQPGARPLIWIHAVSVGETRAAGPLIEALLARYPDHGVLLTHMTPTGRATSEQLFGERVIRCYVPYDMPGAIRRFLRHYRPRVGLVMETEVWPNLIAVCAEARVPLLLANARMSARSLARALRFGAATRPVFGGFTRVLAQSDADAERLRMLGAMEVDVLGNLKFDMVPPPHLLALGRQWRARFGARPVWLAASTRDGEEALILQARRALGIDALLILVPRHPQRFGEVGALLDQQGLRYVRRSQWPDGETSLPAEVDVLLGDSMGEMTAYYAACDAAFIGGSLLPLGGQNLIEACAAGAPVVFGPHMFNFSQASADALEAGAACRVTDAAELGAEMRSLLRDTARRDSMRTCAMLFASQHQGATARTVAALAPWLERAGAPGNPGQMDEGGAAFAAALDQ</sequence>
<evidence type="ECO:0000256" key="10">
    <source>
        <dbReference type="PIRSR" id="PIRSR639901-2"/>
    </source>
</evidence>
<evidence type="ECO:0000256" key="3">
    <source>
        <dbReference type="ARBA" id="ARBA00012621"/>
    </source>
</evidence>
<dbReference type="Proteomes" id="UP000036700">
    <property type="component" value="Chromosome"/>
</dbReference>
<dbReference type="UniPathway" id="UPA00958"/>
<dbReference type="InterPro" id="IPR039901">
    <property type="entry name" value="Kdotransferase"/>
</dbReference>
<dbReference type="Pfam" id="PF00534">
    <property type="entry name" value="Glycos_transf_1"/>
    <property type="match status" value="1"/>
</dbReference>
<dbReference type="Gene3D" id="3.40.50.11720">
    <property type="entry name" value="3-Deoxy-D-manno-octulosonic-acid transferase, N-terminal domain"/>
    <property type="match status" value="1"/>
</dbReference>
<evidence type="ECO:0000256" key="7">
    <source>
        <dbReference type="ARBA" id="ARBA00031445"/>
    </source>
</evidence>
<dbReference type="EC" id="2.4.99.12" evidence="3 11"/>
<keyword evidence="15" id="KW-1185">Reference proteome</keyword>
<dbReference type="NCBIfam" id="NF004386">
    <property type="entry name" value="PRK05749.1-2"/>
    <property type="match status" value="1"/>
</dbReference>
<feature type="site" description="Transition state stabilizer" evidence="10">
    <location>
        <position position="134"/>
    </location>
</feature>
<comment type="catalytic activity">
    <reaction evidence="8 11">
        <text>lipid IVA (E. coli) + CMP-3-deoxy-beta-D-manno-octulosonate = alpha-Kdo-(2-&gt;6)-lipid IVA (E. coli) + CMP + H(+)</text>
        <dbReference type="Rhea" id="RHEA:28066"/>
        <dbReference type="ChEBI" id="CHEBI:15378"/>
        <dbReference type="ChEBI" id="CHEBI:58603"/>
        <dbReference type="ChEBI" id="CHEBI:60364"/>
        <dbReference type="ChEBI" id="CHEBI:60377"/>
        <dbReference type="ChEBI" id="CHEBI:85987"/>
        <dbReference type="EC" id="2.4.99.12"/>
    </reaction>
</comment>
<protein>
    <recommendedName>
        <fullName evidence="4 11">3-deoxy-D-manno-octulosonic acid transferase</fullName>
        <shortName evidence="11">Kdo transferase</shortName>
        <ecNumber evidence="3 11">2.4.99.12</ecNumber>
    </recommendedName>
    <alternativeName>
        <fullName evidence="7 11">Lipid IV(A) 3-deoxy-D-manno-octulosonic acid transferase</fullName>
    </alternativeName>
</protein>
<feature type="domain" description="3-deoxy-D-manno-octulosonic-acid transferase N-terminal" evidence="13">
    <location>
        <begin position="34"/>
        <end position="213"/>
    </location>
</feature>
<dbReference type="RefSeq" id="WP_047214902.1">
    <property type="nucleotide sequence ID" value="NZ_CP011568.3"/>
</dbReference>
<name>A0A0G3EPX3_9BURK</name>
<dbReference type="PANTHER" id="PTHR42755:SF1">
    <property type="entry name" value="3-DEOXY-D-MANNO-OCTULOSONIC ACID TRANSFERASE, MITOCHONDRIAL-RELATED"/>
    <property type="match status" value="1"/>
</dbReference>
<evidence type="ECO:0000256" key="9">
    <source>
        <dbReference type="PIRSR" id="PIRSR639901-1"/>
    </source>
</evidence>
<evidence type="ECO:0000259" key="12">
    <source>
        <dbReference type="Pfam" id="PF00534"/>
    </source>
</evidence>
<keyword evidence="11" id="KW-1003">Cell membrane</keyword>
<dbReference type="PATRIC" id="fig|445709.3.peg.2779"/>
<evidence type="ECO:0000256" key="5">
    <source>
        <dbReference type="ARBA" id="ARBA00022519"/>
    </source>
</evidence>
<evidence type="ECO:0000256" key="11">
    <source>
        <dbReference type="RuleBase" id="RU365103"/>
    </source>
</evidence>
<organism evidence="14 15">
    <name type="scientific">Pandoraea thiooxydans</name>
    <dbReference type="NCBI Taxonomy" id="445709"/>
    <lineage>
        <taxon>Bacteria</taxon>
        <taxon>Pseudomonadati</taxon>
        <taxon>Pseudomonadota</taxon>
        <taxon>Betaproteobacteria</taxon>
        <taxon>Burkholderiales</taxon>
        <taxon>Burkholderiaceae</taxon>
        <taxon>Pandoraea</taxon>
    </lineage>
</organism>